<evidence type="ECO:0000256" key="1">
    <source>
        <dbReference type="SAM" id="MobiDB-lite"/>
    </source>
</evidence>
<proteinExistence type="predicted"/>
<feature type="compositionally biased region" description="Basic and acidic residues" evidence="1">
    <location>
        <begin position="134"/>
        <end position="158"/>
    </location>
</feature>
<organism evidence="2 3">
    <name type="scientific">Tanacetum coccineum</name>
    <dbReference type="NCBI Taxonomy" id="301880"/>
    <lineage>
        <taxon>Eukaryota</taxon>
        <taxon>Viridiplantae</taxon>
        <taxon>Streptophyta</taxon>
        <taxon>Embryophyta</taxon>
        <taxon>Tracheophyta</taxon>
        <taxon>Spermatophyta</taxon>
        <taxon>Magnoliopsida</taxon>
        <taxon>eudicotyledons</taxon>
        <taxon>Gunneridae</taxon>
        <taxon>Pentapetalae</taxon>
        <taxon>asterids</taxon>
        <taxon>campanulids</taxon>
        <taxon>Asterales</taxon>
        <taxon>Asteraceae</taxon>
        <taxon>Asteroideae</taxon>
        <taxon>Anthemideae</taxon>
        <taxon>Anthemidinae</taxon>
        <taxon>Tanacetum</taxon>
    </lineage>
</organism>
<feature type="compositionally biased region" description="Low complexity" evidence="1">
    <location>
        <begin position="52"/>
        <end position="61"/>
    </location>
</feature>
<reference evidence="2" key="1">
    <citation type="journal article" date="2022" name="Int. J. Mol. Sci.">
        <title>Draft Genome of Tanacetum Coccineum: Genomic Comparison of Closely Related Tanacetum-Family Plants.</title>
        <authorList>
            <person name="Yamashiro T."/>
            <person name="Shiraishi A."/>
            <person name="Nakayama K."/>
            <person name="Satake H."/>
        </authorList>
    </citation>
    <scope>NUCLEOTIDE SEQUENCE</scope>
</reference>
<dbReference type="Proteomes" id="UP001151760">
    <property type="component" value="Unassembled WGS sequence"/>
</dbReference>
<evidence type="ECO:0000313" key="2">
    <source>
        <dbReference type="EMBL" id="GJU08652.1"/>
    </source>
</evidence>
<protein>
    <submittedName>
        <fullName evidence="2">Uncharacterized protein</fullName>
    </submittedName>
</protein>
<sequence>MEMETKTKPEYKKDNVVAVTSFCALNKDSTNDNVSPNRTLATPWPSGPGSQAATSVSTVSTNGCTATGHPMRRFSLTQDETSVVADEVGNGNATTEDAKKNRKKKDKENEKKVAATTTSGEKPLAKKVPNHVSKIQEDLAKHKEGGERKQREEKEKLKKELEEHLRKKERIKL</sequence>
<keyword evidence="3" id="KW-1185">Reference proteome</keyword>
<reference evidence="2" key="2">
    <citation type="submission" date="2022-01" db="EMBL/GenBank/DDBJ databases">
        <authorList>
            <person name="Yamashiro T."/>
            <person name="Shiraishi A."/>
            <person name="Satake H."/>
            <person name="Nakayama K."/>
        </authorList>
    </citation>
    <scope>NUCLEOTIDE SEQUENCE</scope>
</reference>
<gene>
    <name evidence="2" type="ORF">Tco_1125082</name>
</gene>
<accession>A0ABQ5J7Z5</accession>
<feature type="region of interest" description="Disordered" evidence="1">
    <location>
        <begin position="82"/>
        <end position="158"/>
    </location>
</feature>
<comment type="caution">
    <text evidence="2">The sequence shown here is derived from an EMBL/GenBank/DDBJ whole genome shotgun (WGS) entry which is preliminary data.</text>
</comment>
<dbReference type="EMBL" id="BQNB010021652">
    <property type="protein sequence ID" value="GJU08652.1"/>
    <property type="molecule type" value="Genomic_DNA"/>
</dbReference>
<feature type="compositionally biased region" description="Polar residues" evidence="1">
    <location>
        <begin position="27"/>
        <end position="40"/>
    </location>
</feature>
<name>A0ABQ5J7Z5_9ASTR</name>
<feature type="region of interest" description="Disordered" evidence="1">
    <location>
        <begin position="26"/>
        <end position="70"/>
    </location>
</feature>
<evidence type="ECO:0000313" key="3">
    <source>
        <dbReference type="Proteomes" id="UP001151760"/>
    </source>
</evidence>